<dbReference type="SUPFAM" id="SSF48264">
    <property type="entry name" value="Cytochrome P450"/>
    <property type="match status" value="1"/>
</dbReference>
<dbReference type="EMBL" id="HG739089">
    <property type="protein sequence ID" value="CDP00404.1"/>
    <property type="molecule type" value="Genomic_DNA"/>
</dbReference>
<organism evidence="6 7">
    <name type="scientific">Coffea canephora</name>
    <name type="common">Robusta coffee</name>
    <dbReference type="NCBI Taxonomy" id="49390"/>
    <lineage>
        <taxon>Eukaryota</taxon>
        <taxon>Viridiplantae</taxon>
        <taxon>Streptophyta</taxon>
        <taxon>Embryophyta</taxon>
        <taxon>Tracheophyta</taxon>
        <taxon>Spermatophyta</taxon>
        <taxon>Magnoliopsida</taxon>
        <taxon>eudicotyledons</taxon>
        <taxon>Gunneridae</taxon>
        <taxon>Pentapetalae</taxon>
        <taxon>asterids</taxon>
        <taxon>lamiids</taxon>
        <taxon>Gentianales</taxon>
        <taxon>Rubiaceae</taxon>
        <taxon>Ixoroideae</taxon>
        <taxon>Gardenieae complex</taxon>
        <taxon>Bertiereae - Coffeeae clade</taxon>
        <taxon>Coffeeae</taxon>
        <taxon>Coffea</taxon>
    </lineage>
</organism>
<dbReference type="InterPro" id="IPR036396">
    <property type="entry name" value="Cyt_P450_sf"/>
</dbReference>
<name>A0A068TWR7_COFCA</name>
<dbReference type="Proteomes" id="UP000295252">
    <property type="component" value="Chromosome III"/>
</dbReference>
<dbReference type="STRING" id="49390.A0A068TWR7"/>
<evidence type="ECO:0000256" key="5">
    <source>
        <dbReference type="ARBA" id="ARBA00023004"/>
    </source>
</evidence>
<dbReference type="GO" id="GO:0004497">
    <property type="term" value="F:monooxygenase activity"/>
    <property type="evidence" value="ECO:0007669"/>
    <property type="project" value="InterPro"/>
</dbReference>
<dbReference type="AlphaFoldDB" id="A0A068TWR7"/>
<evidence type="ECO:0000313" key="6">
    <source>
        <dbReference type="EMBL" id="CDP00404.1"/>
    </source>
</evidence>
<dbReference type="Pfam" id="PF00067">
    <property type="entry name" value="p450"/>
    <property type="match status" value="1"/>
</dbReference>
<sequence length="214" mass="24372">MERYYTLLVSSPLKSLHSTLLTYKTFLFPLLLLSNKRQGMKQSNKSLRDVLNFVIAGCDTTNTTLSWAIYMTMTHEDVAEKEIYTELEKLEESRVNEENVTLHKGEMILILNHSIRARLYPAIPKLSTLLNLDPKGILEDEILLNGAKLNAGGMAKPRIYMPWEGFSIFTDEVGAGHLMRILQIRTGARACCEVCDDDNPIQGTWIKSFRFKKS</sequence>
<proteinExistence type="inferred from homology"/>
<protein>
    <recommendedName>
        <fullName evidence="8">Cytochrome P450</fullName>
    </recommendedName>
</protein>
<reference evidence="7" key="1">
    <citation type="journal article" date="2014" name="Science">
        <title>The coffee genome provides insight into the convergent evolution of caffeine biosynthesis.</title>
        <authorList>
            <person name="Denoeud F."/>
            <person name="Carretero-Paulet L."/>
            <person name="Dereeper A."/>
            <person name="Droc G."/>
            <person name="Guyot R."/>
            <person name="Pietrella M."/>
            <person name="Zheng C."/>
            <person name="Alberti A."/>
            <person name="Anthony F."/>
            <person name="Aprea G."/>
            <person name="Aury J.M."/>
            <person name="Bento P."/>
            <person name="Bernard M."/>
            <person name="Bocs S."/>
            <person name="Campa C."/>
            <person name="Cenci A."/>
            <person name="Combes M.C."/>
            <person name="Crouzillat D."/>
            <person name="Da Silva C."/>
            <person name="Daddiego L."/>
            <person name="De Bellis F."/>
            <person name="Dussert S."/>
            <person name="Garsmeur O."/>
            <person name="Gayraud T."/>
            <person name="Guignon V."/>
            <person name="Jahn K."/>
            <person name="Jamilloux V."/>
            <person name="Joet T."/>
            <person name="Labadie K."/>
            <person name="Lan T."/>
            <person name="Leclercq J."/>
            <person name="Lepelley M."/>
            <person name="Leroy T."/>
            <person name="Li L.T."/>
            <person name="Librado P."/>
            <person name="Lopez L."/>
            <person name="Munoz A."/>
            <person name="Noel B."/>
            <person name="Pallavicini A."/>
            <person name="Perrotta G."/>
            <person name="Poncet V."/>
            <person name="Pot D."/>
            <person name="Priyono X."/>
            <person name="Rigoreau M."/>
            <person name="Rouard M."/>
            <person name="Rozas J."/>
            <person name="Tranchant-Dubreuil C."/>
            <person name="VanBuren R."/>
            <person name="Zhang Q."/>
            <person name="Andrade A.C."/>
            <person name="Argout X."/>
            <person name="Bertrand B."/>
            <person name="de Kochko A."/>
            <person name="Graziosi G."/>
            <person name="Henry R.J."/>
            <person name="Jayarama X."/>
            <person name="Ming R."/>
            <person name="Nagai C."/>
            <person name="Rounsley S."/>
            <person name="Sankoff D."/>
            <person name="Giuliano G."/>
            <person name="Albert V.A."/>
            <person name="Wincker P."/>
            <person name="Lashermes P."/>
        </authorList>
    </citation>
    <scope>NUCLEOTIDE SEQUENCE [LARGE SCALE GENOMIC DNA]</scope>
    <source>
        <strain evidence="7">cv. DH200-94</strain>
    </source>
</reference>
<dbReference type="GO" id="GO:0020037">
    <property type="term" value="F:heme binding"/>
    <property type="evidence" value="ECO:0007669"/>
    <property type="project" value="InterPro"/>
</dbReference>
<comment type="similarity">
    <text evidence="2">Belongs to the cytochrome P450 family.</text>
</comment>
<dbReference type="Gene3D" id="1.10.630.10">
    <property type="entry name" value="Cytochrome P450"/>
    <property type="match status" value="1"/>
</dbReference>
<keyword evidence="4" id="KW-0560">Oxidoreductase</keyword>
<evidence type="ECO:0000256" key="1">
    <source>
        <dbReference type="ARBA" id="ARBA00001971"/>
    </source>
</evidence>
<dbReference type="InParanoid" id="A0A068TWR7"/>
<gene>
    <name evidence="6" type="ORF">GSCOC_T00032336001</name>
</gene>
<evidence type="ECO:0008006" key="8">
    <source>
        <dbReference type="Google" id="ProtNLM"/>
    </source>
</evidence>
<evidence type="ECO:0000256" key="4">
    <source>
        <dbReference type="ARBA" id="ARBA00023002"/>
    </source>
</evidence>
<dbReference type="GO" id="GO:0016705">
    <property type="term" value="F:oxidoreductase activity, acting on paired donors, with incorporation or reduction of molecular oxygen"/>
    <property type="evidence" value="ECO:0007669"/>
    <property type="project" value="InterPro"/>
</dbReference>
<evidence type="ECO:0000256" key="3">
    <source>
        <dbReference type="ARBA" id="ARBA00022723"/>
    </source>
</evidence>
<keyword evidence="7" id="KW-1185">Reference proteome</keyword>
<dbReference type="PhylomeDB" id="A0A068TWR7"/>
<dbReference type="InterPro" id="IPR001128">
    <property type="entry name" value="Cyt_P450"/>
</dbReference>
<keyword evidence="3" id="KW-0479">Metal-binding</keyword>
<comment type="cofactor">
    <cofactor evidence="1">
        <name>heme</name>
        <dbReference type="ChEBI" id="CHEBI:30413"/>
    </cofactor>
</comment>
<evidence type="ECO:0000256" key="2">
    <source>
        <dbReference type="ARBA" id="ARBA00010617"/>
    </source>
</evidence>
<dbReference type="Gramene" id="CDP00404">
    <property type="protein sequence ID" value="CDP00404"/>
    <property type="gene ID" value="GSCOC_T00032336001"/>
</dbReference>
<dbReference type="PANTHER" id="PTHR24296">
    <property type="entry name" value="CYTOCHROME P450"/>
    <property type="match status" value="1"/>
</dbReference>
<accession>A0A068TWR7</accession>
<dbReference type="GO" id="GO:0005506">
    <property type="term" value="F:iron ion binding"/>
    <property type="evidence" value="ECO:0007669"/>
    <property type="project" value="InterPro"/>
</dbReference>
<keyword evidence="5" id="KW-0408">Iron</keyword>
<evidence type="ECO:0000313" key="7">
    <source>
        <dbReference type="Proteomes" id="UP000295252"/>
    </source>
</evidence>